<evidence type="ECO:0000256" key="3">
    <source>
        <dbReference type="ARBA" id="ARBA00022473"/>
    </source>
</evidence>
<evidence type="ECO:0000256" key="5">
    <source>
        <dbReference type="ARBA" id="ARBA00022530"/>
    </source>
</evidence>
<dbReference type="Proteomes" id="UP001154078">
    <property type="component" value="Chromosome 6"/>
</dbReference>
<comment type="function">
    <text evidence="8">Ligand for members of the frizzled family of seven transmembrane receptors.</text>
</comment>
<comment type="subcellular location">
    <subcellularLocation>
        <location evidence="1 8">Secreted</location>
        <location evidence="1 8">Extracellular space</location>
        <location evidence="1 8">Extracellular matrix</location>
    </subcellularLocation>
</comment>
<dbReference type="AlphaFoldDB" id="A0A9P0BBA1"/>
<dbReference type="Gene3D" id="3.30.2460.20">
    <property type="match status" value="1"/>
</dbReference>
<organism evidence="9 10">
    <name type="scientific">Brassicogethes aeneus</name>
    <name type="common">Rape pollen beetle</name>
    <name type="synonym">Meligethes aeneus</name>
    <dbReference type="NCBI Taxonomy" id="1431903"/>
    <lineage>
        <taxon>Eukaryota</taxon>
        <taxon>Metazoa</taxon>
        <taxon>Ecdysozoa</taxon>
        <taxon>Arthropoda</taxon>
        <taxon>Hexapoda</taxon>
        <taxon>Insecta</taxon>
        <taxon>Pterygota</taxon>
        <taxon>Neoptera</taxon>
        <taxon>Endopterygota</taxon>
        <taxon>Coleoptera</taxon>
        <taxon>Polyphaga</taxon>
        <taxon>Cucujiformia</taxon>
        <taxon>Nitidulidae</taxon>
        <taxon>Meligethinae</taxon>
        <taxon>Brassicogethes</taxon>
    </lineage>
</organism>
<evidence type="ECO:0000313" key="9">
    <source>
        <dbReference type="EMBL" id="CAH0559338.1"/>
    </source>
</evidence>
<dbReference type="GO" id="GO:0005109">
    <property type="term" value="F:frizzled binding"/>
    <property type="evidence" value="ECO:0007669"/>
    <property type="project" value="TreeGrafter"/>
</dbReference>
<dbReference type="PANTHER" id="PTHR12027">
    <property type="entry name" value="WNT RELATED"/>
    <property type="match status" value="1"/>
</dbReference>
<keyword evidence="4" id="KW-0964">Secreted</keyword>
<evidence type="ECO:0000256" key="8">
    <source>
        <dbReference type="RuleBase" id="RU003500"/>
    </source>
</evidence>
<keyword evidence="6 8" id="KW-0879">Wnt signaling pathway</keyword>
<name>A0A9P0BBA1_BRAAE</name>
<dbReference type="GO" id="GO:0060070">
    <property type="term" value="P:canonical Wnt signaling pathway"/>
    <property type="evidence" value="ECO:0007669"/>
    <property type="project" value="TreeGrafter"/>
</dbReference>
<dbReference type="OrthoDB" id="5945655at2759"/>
<dbReference type="PANTHER" id="PTHR12027:SF81">
    <property type="entry name" value="WNT INHIBITOR OF DORSAL PROTEIN"/>
    <property type="match status" value="1"/>
</dbReference>
<dbReference type="PRINTS" id="PR01349">
    <property type="entry name" value="WNTPROTEIN"/>
</dbReference>
<keyword evidence="10" id="KW-1185">Reference proteome</keyword>
<evidence type="ECO:0000313" key="10">
    <source>
        <dbReference type="Proteomes" id="UP001154078"/>
    </source>
</evidence>
<keyword evidence="5" id="KW-0272">Extracellular matrix</keyword>
<dbReference type="GO" id="GO:0005125">
    <property type="term" value="F:cytokine activity"/>
    <property type="evidence" value="ECO:0007669"/>
    <property type="project" value="TreeGrafter"/>
</dbReference>
<proteinExistence type="inferred from homology"/>
<dbReference type="InterPro" id="IPR005817">
    <property type="entry name" value="Wnt"/>
</dbReference>
<keyword evidence="7" id="KW-1015">Disulfide bond</keyword>
<dbReference type="EMBL" id="OV121137">
    <property type="protein sequence ID" value="CAH0559338.1"/>
    <property type="molecule type" value="Genomic_DNA"/>
</dbReference>
<dbReference type="GO" id="GO:0005615">
    <property type="term" value="C:extracellular space"/>
    <property type="evidence" value="ECO:0007669"/>
    <property type="project" value="TreeGrafter"/>
</dbReference>
<evidence type="ECO:0000256" key="4">
    <source>
        <dbReference type="ARBA" id="ARBA00022525"/>
    </source>
</evidence>
<dbReference type="GO" id="GO:0045165">
    <property type="term" value="P:cell fate commitment"/>
    <property type="evidence" value="ECO:0007669"/>
    <property type="project" value="TreeGrafter"/>
</dbReference>
<keyword evidence="3 8" id="KW-0217">Developmental protein</keyword>
<gene>
    <name evidence="9" type="ORF">MELIAE_LOCUS9441</name>
</gene>
<dbReference type="GO" id="GO:0030182">
    <property type="term" value="P:neuron differentiation"/>
    <property type="evidence" value="ECO:0007669"/>
    <property type="project" value="TreeGrafter"/>
</dbReference>
<comment type="similarity">
    <text evidence="2 8">Belongs to the Wnt family.</text>
</comment>
<reference evidence="9" key="1">
    <citation type="submission" date="2021-12" db="EMBL/GenBank/DDBJ databases">
        <authorList>
            <person name="King R."/>
        </authorList>
    </citation>
    <scope>NUCLEOTIDE SEQUENCE</scope>
</reference>
<evidence type="ECO:0000256" key="1">
    <source>
        <dbReference type="ARBA" id="ARBA00004498"/>
    </source>
</evidence>
<evidence type="ECO:0000256" key="2">
    <source>
        <dbReference type="ARBA" id="ARBA00005683"/>
    </source>
</evidence>
<protein>
    <recommendedName>
        <fullName evidence="8">Protein Wnt</fullName>
    </recommendedName>
</protein>
<accession>A0A9P0BBA1</accession>
<dbReference type="Pfam" id="PF00110">
    <property type="entry name" value="wnt"/>
    <property type="match status" value="1"/>
</dbReference>
<dbReference type="InterPro" id="IPR043158">
    <property type="entry name" value="Wnt_C"/>
</dbReference>
<dbReference type="SMART" id="SM00097">
    <property type="entry name" value="WNT1"/>
    <property type="match status" value="1"/>
</dbReference>
<evidence type="ECO:0000256" key="6">
    <source>
        <dbReference type="ARBA" id="ARBA00022687"/>
    </source>
</evidence>
<sequence>MNKELIESISSGVQLAMDQCKKDFKWEKWNCPDSFFSRHSLSSTTKETAYTKAILAAGIVHSITKKCSSKLLPGCGCDSQKMGPVFDNLENAKLTESDWIWGGCSDDVTYAVKVAKLFLNALEKGMASIGKHNFFIGKKIVQNALQKKCICTGILCPIQTCWMELPKFEDISKKIKLKYKKAAKAGWSKDSDHFENSSRKKIFGNPVLENEESLIYIESSPDYCVPNIIKDWPGTKGRICSRHRTKQTDFSERKSCKTLCKSCGYAVKKIIKTELKRCNCTFKWCCEVKCETCIEKIEEFICV</sequence>
<evidence type="ECO:0000256" key="7">
    <source>
        <dbReference type="ARBA" id="ARBA00023157"/>
    </source>
</evidence>